<dbReference type="GO" id="GO:0016757">
    <property type="term" value="F:glycosyltransferase activity"/>
    <property type="evidence" value="ECO:0000318"/>
    <property type="project" value="GO_Central"/>
</dbReference>
<dbReference type="GeneID" id="100891536"/>
<dbReference type="RefSeq" id="XP_011680506.2">
    <property type="nucleotide sequence ID" value="XM_011682204.2"/>
</dbReference>
<proteinExistence type="inferred from homology"/>
<evidence type="ECO:0000256" key="6">
    <source>
        <dbReference type="ARBA" id="ARBA00022989"/>
    </source>
</evidence>
<keyword evidence="7 8" id="KW-0472">Membrane</keyword>
<keyword evidence="4 8" id="KW-0808">Transferase</keyword>
<reference evidence="10" key="1">
    <citation type="submission" date="2015-02" db="EMBL/GenBank/DDBJ databases">
        <title>Genome sequencing for Strongylocentrotus purpuratus.</title>
        <authorList>
            <person name="Murali S."/>
            <person name="Liu Y."/>
            <person name="Vee V."/>
            <person name="English A."/>
            <person name="Wang M."/>
            <person name="Skinner E."/>
            <person name="Han Y."/>
            <person name="Muzny D.M."/>
            <person name="Worley K.C."/>
            <person name="Gibbs R.A."/>
        </authorList>
    </citation>
    <scope>NUCLEOTIDE SEQUENCE</scope>
</reference>
<keyword evidence="6 8" id="KW-1133">Transmembrane helix</keyword>
<evidence type="ECO:0000256" key="3">
    <source>
        <dbReference type="ARBA" id="ARBA00022676"/>
    </source>
</evidence>
<evidence type="ECO:0000256" key="8">
    <source>
        <dbReference type="RuleBase" id="RU366017"/>
    </source>
</evidence>
<dbReference type="PANTHER" id="PTHR21461:SF87">
    <property type="entry name" value="GH12965P"/>
    <property type="match status" value="1"/>
</dbReference>
<evidence type="ECO:0000256" key="7">
    <source>
        <dbReference type="ARBA" id="ARBA00023136"/>
    </source>
</evidence>
<keyword evidence="5 8" id="KW-0812">Transmembrane</keyword>
<dbReference type="OMA" id="HYFKIHG"/>
<dbReference type="Proteomes" id="UP000007110">
    <property type="component" value="Unassembled WGS sequence"/>
</dbReference>
<dbReference type="OrthoDB" id="2526284at2759"/>
<dbReference type="EnsemblMetazoa" id="XM_011682204">
    <property type="protein sequence ID" value="XP_011680506"/>
    <property type="gene ID" value="LOC100891536"/>
</dbReference>
<dbReference type="Pfam" id="PF01697">
    <property type="entry name" value="Glyco_transf_92"/>
    <property type="match status" value="1"/>
</dbReference>
<comment type="subcellular location">
    <subcellularLocation>
        <location evidence="1">Membrane</location>
        <topology evidence="1">Single-pass membrane protein</topology>
    </subcellularLocation>
</comment>
<dbReference type="InterPro" id="IPR008166">
    <property type="entry name" value="Glyco_transf_92"/>
</dbReference>
<evidence type="ECO:0000313" key="10">
    <source>
        <dbReference type="Proteomes" id="UP000007110"/>
    </source>
</evidence>
<dbReference type="InParanoid" id="A0A7M7HPV8"/>
<dbReference type="AlphaFoldDB" id="A0A7M7HPV8"/>
<keyword evidence="3 8" id="KW-0328">Glycosyltransferase</keyword>
<evidence type="ECO:0000256" key="2">
    <source>
        <dbReference type="ARBA" id="ARBA00007647"/>
    </source>
</evidence>
<evidence type="ECO:0000256" key="5">
    <source>
        <dbReference type="ARBA" id="ARBA00022692"/>
    </source>
</evidence>
<organism evidence="9 10">
    <name type="scientific">Strongylocentrotus purpuratus</name>
    <name type="common">Purple sea urchin</name>
    <dbReference type="NCBI Taxonomy" id="7668"/>
    <lineage>
        <taxon>Eukaryota</taxon>
        <taxon>Metazoa</taxon>
        <taxon>Echinodermata</taxon>
        <taxon>Eleutherozoa</taxon>
        <taxon>Echinozoa</taxon>
        <taxon>Echinoidea</taxon>
        <taxon>Euechinoidea</taxon>
        <taxon>Echinacea</taxon>
        <taxon>Camarodonta</taxon>
        <taxon>Echinidea</taxon>
        <taxon>Strongylocentrotidae</taxon>
        <taxon>Strongylocentrotus</taxon>
    </lineage>
</organism>
<dbReference type="GO" id="GO:0005737">
    <property type="term" value="C:cytoplasm"/>
    <property type="evidence" value="ECO:0000318"/>
    <property type="project" value="GO_Central"/>
</dbReference>
<dbReference type="EC" id="2.4.1.-" evidence="8"/>
<protein>
    <recommendedName>
        <fullName evidence="8">Glycosyltransferase family 92 protein</fullName>
        <ecNumber evidence="8">2.4.1.-</ecNumber>
    </recommendedName>
</protein>
<comment type="similarity">
    <text evidence="2 8">Belongs to the glycosyltransferase 92 family.</text>
</comment>
<evidence type="ECO:0000313" key="9">
    <source>
        <dbReference type="EnsemblMetazoa" id="XP_011680506"/>
    </source>
</evidence>
<name>A0A7M7HPV8_STRPU</name>
<dbReference type="PANTHER" id="PTHR21461">
    <property type="entry name" value="GLYCOSYLTRANSFERASE FAMILY 92 PROTEIN"/>
    <property type="match status" value="1"/>
</dbReference>
<reference evidence="9" key="2">
    <citation type="submission" date="2021-01" db="UniProtKB">
        <authorList>
            <consortium name="EnsemblMetazoa"/>
        </authorList>
    </citation>
    <scope>IDENTIFICATION</scope>
</reference>
<evidence type="ECO:0000256" key="1">
    <source>
        <dbReference type="ARBA" id="ARBA00004167"/>
    </source>
</evidence>
<feature type="transmembrane region" description="Helical" evidence="8">
    <location>
        <begin position="23"/>
        <end position="44"/>
    </location>
</feature>
<accession>A0A7M7HPV8</accession>
<evidence type="ECO:0000256" key="4">
    <source>
        <dbReference type="ARBA" id="ARBA00022679"/>
    </source>
</evidence>
<sequence>MLSRAARSGALRIGRILSCKRRFWPVLAVVITIIYLIASLSFMIQDKSLSSLGFVHNSDEQLEQLVGRTLPRVKDQPPSSCKANIEVVTHRTLGDGCFFKDRIQCEGMPTINSAFFDVVDRNVVFIGTLFQNESWINETFICEFPDSNVSLVDPVVIDDRSMGTQPQYVFVMTCPIPDIYFTSFLPHNLPDRLHVNLLENSTLFQSYRDVPLCKAGWNKVHYLAICTMVNNVDEYFDDWLLYYRYMGIDHVYVYDNSKDGTIIGVLDRFISLGFVTVIPWSHTFTPTKTYLEVQIAHENDCLWRHRHDTDWILKIDVDEFMQPMFETETRLVDFLHEFEQTLPPSIGIVRVRNWFFSRPSSNVSKEIMSGKSVIERNPWRSPEPTREGRGREKCFIRPQWVHYFKIHAMKLGGDSVTLDPQTEIRLVHYRSENPRHRNFRIHKFIPDNSMVNLWKSINRWVLFTKDRVVMYGYREHLYKT</sequence>
<dbReference type="GO" id="GO:0016020">
    <property type="term" value="C:membrane"/>
    <property type="evidence" value="ECO:0007669"/>
    <property type="project" value="UniProtKB-SubCell"/>
</dbReference>
<keyword evidence="10" id="KW-1185">Reference proteome</keyword>
<dbReference type="KEGG" id="spu:100891536"/>